<evidence type="ECO:0000259" key="6">
    <source>
        <dbReference type="PROSITE" id="PS50103"/>
    </source>
</evidence>
<dbReference type="InterPro" id="IPR003034">
    <property type="entry name" value="SAP_dom"/>
</dbReference>
<dbReference type="EMBL" id="JBJUIK010000011">
    <property type="protein sequence ID" value="KAL3511591.1"/>
    <property type="molecule type" value="Genomic_DNA"/>
</dbReference>
<evidence type="ECO:0000256" key="1">
    <source>
        <dbReference type="ARBA" id="ARBA00022723"/>
    </source>
</evidence>
<dbReference type="SMART" id="SM00513">
    <property type="entry name" value="SAP"/>
    <property type="match status" value="1"/>
</dbReference>
<name>A0ABD2YXB3_9GENT</name>
<dbReference type="InterPro" id="IPR036361">
    <property type="entry name" value="SAP_dom_sf"/>
</dbReference>
<dbReference type="Gene3D" id="2.30.30.1190">
    <property type="match status" value="1"/>
</dbReference>
<dbReference type="PROSITE" id="PS50800">
    <property type="entry name" value="SAP"/>
    <property type="match status" value="1"/>
</dbReference>
<evidence type="ECO:0000256" key="2">
    <source>
        <dbReference type="ARBA" id="ARBA00022771"/>
    </source>
</evidence>
<organism evidence="8 9">
    <name type="scientific">Cinchona calisaya</name>
    <dbReference type="NCBI Taxonomy" id="153742"/>
    <lineage>
        <taxon>Eukaryota</taxon>
        <taxon>Viridiplantae</taxon>
        <taxon>Streptophyta</taxon>
        <taxon>Embryophyta</taxon>
        <taxon>Tracheophyta</taxon>
        <taxon>Spermatophyta</taxon>
        <taxon>Magnoliopsida</taxon>
        <taxon>eudicotyledons</taxon>
        <taxon>Gunneridae</taxon>
        <taxon>Pentapetalae</taxon>
        <taxon>asterids</taxon>
        <taxon>lamiids</taxon>
        <taxon>Gentianales</taxon>
        <taxon>Rubiaceae</taxon>
        <taxon>Cinchonoideae</taxon>
        <taxon>Cinchoneae</taxon>
        <taxon>Cinchona</taxon>
    </lineage>
</organism>
<protein>
    <submittedName>
        <fullName evidence="8">Uncharacterized protein</fullName>
    </submittedName>
</protein>
<evidence type="ECO:0000256" key="5">
    <source>
        <dbReference type="SAM" id="MobiDB-lite"/>
    </source>
</evidence>
<accession>A0ABD2YXB3</accession>
<dbReference type="SUPFAM" id="SSF68906">
    <property type="entry name" value="SAP domain"/>
    <property type="match status" value="1"/>
</dbReference>
<reference evidence="8 9" key="1">
    <citation type="submission" date="2024-11" db="EMBL/GenBank/DDBJ databases">
        <title>A near-complete genome assembly of Cinchona calisaya.</title>
        <authorList>
            <person name="Lian D.C."/>
            <person name="Zhao X.W."/>
            <person name="Wei L."/>
        </authorList>
    </citation>
    <scope>NUCLEOTIDE SEQUENCE [LARGE SCALE GENOMIC DNA]</scope>
    <source>
        <tissue evidence="8">Nenye</tissue>
    </source>
</reference>
<gene>
    <name evidence="8" type="ORF">ACH5RR_024308</name>
</gene>
<dbReference type="InterPro" id="IPR041367">
    <property type="entry name" value="Znf-CCCH_4"/>
</dbReference>
<keyword evidence="1 4" id="KW-0479">Metal-binding</keyword>
<feature type="compositionally biased region" description="Basic and acidic residues" evidence="5">
    <location>
        <begin position="12"/>
        <end position="28"/>
    </location>
</feature>
<feature type="zinc finger region" description="C3H1-type" evidence="4">
    <location>
        <begin position="490"/>
        <end position="513"/>
    </location>
</feature>
<dbReference type="GO" id="GO:0008270">
    <property type="term" value="F:zinc ion binding"/>
    <property type="evidence" value="ECO:0007669"/>
    <property type="project" value="UniProtKB-KW"/>
</dbReference>
<feature type="domain" description="C3H1-type" evidence="6">
    <location>
        <begin position="490"/>
        <end position="513"/>
    </location>
</feature>
<dbReference type="PANTHER" id="PTHR35323">
    <property type="entry name" value="SAP DOMAIN-CONTAINING PROTEIN"/>
    <property type="match status" value="1"/>
</dbReference>
<dbReference type="PANTHER" id="PTHR35323:SF5">
    <property type="entry name" value="ZINC FINGER CCCH DOMAIN-CONTAINING PROTEIN 62"/>
    <property type="match status" value="1"/>
</dbReference>
<evidence type="ECO:0000313" key="9">
    <source>
        <dbReference type="Proteomes" id="UP001630127"/>
    </source>
</evidence>
<feature type="region of interest" description="Disordered" evidence="5">
    <location>
        <begin position="287"/>
        <end position="327"/>
    </location>
</feature>
<dbReference type="Gene3D" id="1.10.720.30">
    <property type="entry name" value="SAP domain"/>
    <property type="match status" value="1"/>
</dbReference>
<evidence type="ECO:0000256" key="3">
    <source>
        <dbReference type="ARBA" id="ARBA00022833"/>
    </source>
</evidence>
<comment type="caution">
    <text evidence="8">The sequence shown here is derived from an EMBL/GenBank/DDBJ whole genome shotgun (WGS) entry which is preliminary data.</text>
</comment>
<proteinExistence type="predicted"/>
<dbReference type="PROSITE" id="PS50103">
    <property type="entry name" value="ZF_C3H1"/>
    <property type="match status" value="1"/>
</dbReference>
<keyword evidence="3 4" id="KW-0862">Zinc</keyword>
<dbReference type="InterPro" id="IPR036855">
    <property type="entry name" value="Znf_CCCH_sf"/>
</dbReference>
<keyword evidence="9" id="KW-1185">Reference proteome</keyword>
<dbReference type="Proteomes" id="UP001630127">
    <property type="component" value="Unassembled WGS sequence"/>
</dbReference>
<dbReference type="InterPro" id="IPR056116">
    <property type="entry name" value="DUF7699"/>
</dbReference>
<dbReference type="Pfam" id="PF02037">
    <property type="entry name" value="SAP"/>
    <property type="match status" value="1"/>
</dbReference>
<sequence>MALSEQENYYGESDHTDGYDSDDSQKDSTFDILEETRSSFSSLSIKKKYNLGLDKEMIEDAEGEGDSDVIEEVVVPELGEKDKKSYEAVLKVIEDGKLEKLKVDQCKVYLRKHGLRLTGKKDTLIQRIREHLGILSGGGEKNYPASSFVVNCKGDACTGDIVLFEQNVYEMFNIASRSANGPPCGTRLIAGRIVKESYGAAKQQHTFTIEVLWSKGEKPLPPLHPLLIKGRNLYRLKTVRQKWEDEGERKKILSEKHARGCVARTNREARVQEREIRRKWKSDRLFKTEDTSEKQGENRKQGSSSLSIPLKNIIPPQRQPESMQTKQSQYVQPTECWESRTAAKPEGVEPVQTRPEFSLHVNVPLGRHHFPRQPFNSMNCNFARDSSRMSTYEDQSKFKNSLSSAHMLAYNGSHPLRVLPDDCETNTTNVLGSPTRIHAYGQSRSSLQNHFYRGNVNMNPSRDAKQINACVQDENFCASRNVVQRGPLHEKKQQCRHYAQGRCYYGQNCNYLH</sequence>
<feature type="domain" description="SAP" evidence="7">
    <location>
        <begin position="98"/>
        <end position="132"/>
    </location>
</feature>
<evidence type="ECO:0000313" key="8">
    <source>
        <dbReference type="EMBL" id="KAL3511591.1"/>
    </source>
</evidence>
<dbReference type="InterPro" id="IPR000571">
    <property type="entry name" value="Znf_CCCH"/>
</dbReference>
<dbReference type="Pfam" id="PF18044">
    <property type="entry name" value="zf-CCCH_4"/>
    <property type="match status" value="1"/>
</dbReference>
<dbReference type="AlphaFoldDB" id="A0ABD2YXB3"/>
<evidence type="ECO:0000259" key="7">
    <source>
        <dbReference type="PROSITE" id="PS50800"/>
    </source>
</evidence>
<dbReference type="SUPFAM" id="SSF90229">
    <property type="entry name" value="CCCH zinc finger"/>
    <property type="match status" value="1"/>
</dbReference>
<feature type="compositionally biased region" description="Basic and acidic residues" evidence="5">
    <location>
        <begin position="287"/>
        <end position="300"/>
    </location>
</feature>
<feature type="region of interest" description="Disordered" evidence="5">
    <location>
        <begin position="1"/>
        <end position="28"/>
    </location>
</feature>
<keyword evidence="2 4" id="KW-0863">Zinc-finger</keyword>
<dbReference type="Pfam" id="PF24766">
    <property type="entry name" value="DUF7699"/>
    <property type="match status" value="1"/>
</dbReference>
<evidence type="ECO:0000256" key="4">
    <source>
        <dbReference type="PROSITE-ProRule" id="PRU00723"/>
    </source>
</evidence>